<dbReference type="EMBL" id="CP034328">
    <property type="protein sequence ID" value="AZL58555.1"/>
    <property type="molecule type" value="Genomic_DNA"/>
</dbReference>
<dbReference type="RefSeq" id="WP_125324756.1">
    <property type="nucleotide sequence ID" value="NZ_CP034328.1"/>
</dbReference>
<dbReference type="InterPro" id="IPR036148">
    <property type="entry name" value="MmgE/PrpD_sf"/>
</dbReference>
<feature type="domain" description="MmgE/PrpD C-terminal" evidence="3">
    <location>
        <begin position="284"/>
        <end position="460"/>
    </location>
</feature>
<evidence type="ECO:0000259" key="3">
    <source>
        <dbReference type="Pfam" id="PF19305"/>
    </source>
</evidence>
<dbReference type="SUPFAM" id="SSF103378">
    <property type="entry name" value="2-methylcitrate dehydratase PrpD"/>
    <property type="match status" value="1"/>
</dbReference>
<proteinExistence type="inferred from homology"/>
<comment type="similarity">
    <text evidence="1">Belongs to the PrpD family.</text>
</comment>
<organism evidence="4 5">
    <name type="scientific">Tabrizicola piscis</name>
    <dbReference type="NCBI Taxonomy" id="2494374"/>
    <lineage>
        <taxon>Bacteria</taxon>
        <taxon>Pseudomonadati</taxon>
        <taxon>Pseudomonadota</taxon>
        <taxon>Alphaproteobacteria</taxon>
        <taxon>Rhodobacterales</taxon>
        <taxon>Paracoccaceae</taxon>
        <taxon>Tabrizicola</taxon>
    </lineage>
</organism>
<dbReference type="InterPro" id="IPR045336">
    <property type="entry name" value="MmgE_PrpD_N"/>
</dbReference>
<feature type="domain" description="MmgE/PrpD N-terminal" evidence="2">
    <location>
        <begin position="20"/>
        <end position="263"/>
    </location>
</feature>
<name>A0A3S8U4S1_9RHOB</name>
<dbReference type="PANTHER" id="PTHR16943:SF8">
    <property type="entry name" value="2-METHYLCITRATE DEHYDRATASE"/>
    <property type="match status" value="1"/>
</dbReference>
<dbReference type="Pfam" id="PF19305">
    <property type="entry name" value="MmgE_PrpD_C"/>
    <property type="match status" value="1"/>
</dbReference>
<dbReference type="Gene3D" id="1.10.4100.10">
    <property type="entry name" value="2-methylcitrate dehydratase PrpD"/>
    <property type="match status" value="1"/>
</dbReference>
<dbReference type="Gene3D" id="3.30.1330.120">
    <property type="entry name" value="2-methylcitrate dehydratase PrpD"/>
    <property type="match status" value="1"/>
</dbReference>
<dbReference type="InterPro" id="IPR042188">
    <property type="entry name" value="MmgE/PrpD_sf_2"/>
</dbReference>
<dbReference type="InterPro" id="IPR045337">
    <property type="entry name" value="MmgE_PrpD_C"/>
</dbReference>
<gene>
    <name evidence="4" type="ORF">EI545_06730</name>
</gene>
<dbReference type="PANTHER" id="PTHR16943">
    <property type="entry name" value="2-METHYLCITRATE DEHYDRATASE-RELATED"/>
    <property type="match status" value="1"/>
</dbReference>
<evidence type="ECO:0000313" key="4">
    <source>
        <dbReference type="EMBL" id="AZL58555.1"/>
    </source>
</evidence>
<dbReference type="Pfam" id="PF03972">
    <property type="entry name" value="MmgE_PrpD_N"/>
    <property type="match status" value="1"/>
</dbReference>
<evidence type="ECO:0000256" key="1">
    <source>
        <dbReference type="ARBA" id="ARBA00006174"/>
    </source>
</evidence>
<dbReference type="Proteomes" id="UP000282002">
    <property type="component" value="Chromosome"/>
</dbReference>
<dbReference type="GO" id="GO:0016829">
    <property type="term" value="F:lyase activity"/>
    <property type="evidence" value="ECO:0007669"/>
    <property type="project" value="InterPro"/>
</dbReference>
<reference evidence="4 5" key="1">
    <citation type="submission" date="2018-12" db="EMBL/GenBank/DDBJ databases">
        <title>Complete genome sequencing of Tabrizicola sp. K13M18.</title>
        <authorList>
            <person name="Bae J.-W."/>
        </authorList>
    </citation>
    <scope>NUCLEOTIDE SEQUENCE [LARGE SCALE GENOMIC DNA]</scope>
    <source>
        <strain evidence="4 5">K13M18</strain>
    </source>
</reference>
<protein>
    <submittedName>
        <fullName evidence="4">MmgE/PrpD family protein</fullName>
    </submittedName>
</protein>
<accession>A0A3S8U4S1</accession>
<evidence type="ECO:0000259" key="2">
    <source>
        <dbReference type="Pfam" id="PF03972"/>
    </source>
</evidence>
<sequence>MIAFRFRPCAPDARPAASDQLAWKLAELAAADRPVDDAAAALVGCRLIDNAAVAIAALNRAPVAAARAQALCFPRQGGARLIGLPEHIRIDCTWAGYANATAVRELDFHDSFFALDSSHPADSIMPLLAVAQQARRSGADLLRAVLVAYEVQTALVQGLPLQRHRIDHMAHLGPAVAAGLGALLSLPVPVIYEAINLAAHLSLGTRQVRKGRISSWKAFAPGHIGKCATEAIDRAMRGETSPSPIYEGDYGILAVLLGGHEAEVRLPPPDAPCRAILQTLPKAHSAGYHGQAIIDLALRLHGRLGDLSRVTSVTLHTKRMTHQVMGSGSGDPDKWDPAASRETLDHSAPFQFARALTDGFWHHDRSYDPSLISQPEFVTLWRKVQTVDDADWNHRFDAADPLAKHHGAGAVIRFEDGSEITEELAVADSHPRGRAPWGIADYVHKFRTLTDGIVSGPEGDRFLAQAADLMRLDRDGVAALGLCADLTAAVDGPRGLFDAAALP</sequence>
<dbReference type="InterPro" id="IPR005656">
    <property type="entry name" value="MmgE_PrpD"/>
</dbReference>
<dbReference type="InterPro" id="IPR042183">
    <property type="entry name" value="MmgE/PrpD_sf_1"/>
</dbReference>
<dbReference type="AlphaFoldDB" id="A0A3S8U4S1"/>
<keyword evidence="5" id="KW-1185">Reference proteome</keyword>
<dbReference type="OrthoDB" id="9797528at2"/>
<evidence type="ECO:0000313" key="5">
    <source>
        <dbReference type="Proteomes" id="UP000282002"/>
    </source>
</evidence>
<dbReference type="KEGG" id="taw:EI545_06730"/>